<accession>H6L635</accession>
<proteinExistence type="predicted"/>
<name>H6L635_SAPGL</name>
<dbReference type="AlphaFoldDB" id="H6L635"/>
<evidence type="ECO:0000313" key="2">
    <source>
        <dbReference type="Proteomes" id="UP000007519"/>
    </source>
</evidence>
<gene>
    <name evidence="1" type="ordered locus">SGRA_3879</name>
</gene>
<evidence type="ECO:0000313" key="1">
    <source>
        <dbReference type="EMBL" id="AFC26595.1"/>
    </source>
</evidence>
<protein>
    <submittedName>
        <fullName evidence="1">Uncharacterized protein</fullName>
    </submittedName>
</protein>
<dbReference type="STRING" id="984262.SGRA_3879"/>
<keyword evidence="2" id="KW-1185">Reference proteome</keyword>
<dbReference type="KEGG" id="sgn:SGRA_3879"/>
<dbReference type="OrthoDB" id="9825186at2"/>
<sequence length="162" mass="18642">MNSCHQKIAHSTIVVKEPGERSTFRLKNPKKLEVAHFKLDECQARGNQLGCKEQTKTCAFQNNLQQKVSNWQGQKRCDALLEIAEKETQIFVELKGQDIAAGIEQLEASLNLFAKANWQKKLFLSCNSKGLKKLNTKIKRFKARLRKNYKKTDFAIKSEHHI</sequence>
<dbReference type="HOGENOM" id="CLU_1634218_0_0_10"/>
<organism evidence="1 2">
    <name type="scientific">Saprospira grandis (strain Lewin)</name>
    <dbReference type="NCBI Taxonomy" id="984262"/>
    <lineage>
        <taxon>Bacteria</taxon>
        <taxon>Pseudomonadati</taxon>
        <taxon>Bacteroidota</taxon>
        <taxon>Saprospiria</taxon>
        <taxon>Saprospirales</taxon>
        <taxon>Saprospiraceae</taxon>
        <taxon>Saprospira</taxon>
    </lineage>
</organism>
<dbReference type="EMBL" id="CP002831">
    <property type="protein sequence ID" value="AFC26595.1"/>
    <property type="molecule type" value="Genomic_DNA"/>
</dbReference>
<dbReference type="Proteomes" id="UP000007519">
    <property type="component" value="Chromosome"/>
</dbReference>
<reference evidence="1 2" key="1">
    <citation type="journal article" date="2012" name="Stand. Genomic Sci.">
        <title>Complete genome sequencing and analysis of Saprospira grandis str. Lewin, a predatory marine bacterium.</title>
        <authorList>
            <person name="Saw J.H."/>
            <person name="Yuryev A."/>
            <person name="Kanbe M."/>
            <person name="Hou S."/>
            <person name="Young A.G."/>
            <person name="Aizawa S."/>
            <person name="Alam M."/>
        </authorList>
    </citation>
    <scope>NUCLEOTIDE SEQUENCE [LARGE SCALE GENOMIC DNA]</scope>
    <source>
        <strain evidence="1 2">Lewin</strain>
    </source>
</reference>
<dbReference type="RefSeq" id="WP_015694180.1">
    <property type="nucleotide sequence ID" value="NC_016940.1"/>
</dbReference>